<dbReference type="PANTHER" id="PTHR35789:SF1">
    <property type="entry name" value="SPORE GERMINATION PROTEIN B3"/>
    <property type="match status" value="1"/>
</dbReference>
<evidence type="ECO:0000256" key="7">
    <source>
        <dbReference type="ARBA" id="ARBA00023288"/>
    </source>
</evidence>
<evidence type="ECO:0000256" key="2">
    <source>
        <dbReference type="ARBA" id="ARBA00007886"/>
    </source>
</evidence>
<evidence type="ECO:0000256" key="6">
    <source>
        <dbReference type="ARBA" id="ARBA00023139"/>
    </source>
</evidence>
<dbReference type="GO" id="GO:0016020">
    <property type="term" value="C:membrane"/>
    <property type="evidence" value="ECO:0007669"/>
    <property type="project" value="UniProtKB-SubCell"/>
</dbReference>
<dbReference type="InterPro" id="IPR008844">
    <property type="entry name" value="Spore_GerAC-like"/>
</dbReference>
<dbReference type="OrthoDB" id="2592518at2"/>
<dbReference type="InterPro" id="IPR038501">
    <property type="entry name" value="Spore_GerAC_C_sf"/>
</dbReference>
<keyword evidence="7" id="KW-0449">Lipoprotein</keyword>
<evidence type="ECO:0000313" key="10">
    <source>
        <dbReference type="EMBL" id="KMM38997.1"/>
    </source>
</evidence>
<evidence type="ECO:0000259" key="8">
    <source>
        <dbReference type="Pfam" id="PF05504"/>
    </source>
</evidence>
<protein>
    <submittedName>
        <fullName evidence="10">Uncharacterized protein</fullName>
    </submittedName>
</protein>
<evidence type="ECO:0000259" key="9">
    <source>
        <dbReference type="Pfam" id="PF25198"/>
    </source>
</evidence>
<dbReference type="InterPro" id="IPR057336">
    <property type="entry name" value="GerAC_N"/>
</dbReference>
<gene>
    <name evidence="10" type="ORF">AB986_07085</name>
</gene>
<evidence type="ECO:0000313" key="11">
    <source>
        <dbReference type="Proteomes" id="UP000035996"/>
    </source>
</evidence>
<name>A0A0J6FXA6_9BACL</name>
<dbReference type="GO" id="GO:0009847">
    <property type="term" value="P:spore germination"/>
    <property type="evidence" value="ECO:0007669"/>
    <property type="project" value="InterPro"/>
</dbReference>
<dbReference type="Gene3D" id="3.30.300.210">
    <property type="entry name" value="Nutrient germinant receptor protein C, domain 3"/>
    <property type="match status" value="1"/>
</dbReference>
<sequence length="368" mass="41401">MRNLKRLVIVFSLVFLLVGCNDQKIIETLGLMSVMCFDKATDSVEGNMLVTSTFPSITEESNRKETTIDTIAFSKKDAERKLAAKTEQEIVNGQIRSLIFSEDFAADGINQIIHSVERDQEIGSQVKVVISEGEASAILEAIPTESTGNYVDKMLRKESDQFNIPYLDIHYFSRDMHDDGIEPVAPLVGIEDGEVVVKGAALFRDDRYVGKLTIQESKLLLLMRGKVKKSDLVIKIPQETGYRTLYFTYNHSKAETKVKKKGTEIEQVDIHVSMVGSLLEDTGTKMNGNSSTDNNEVQKLIDGYLSNEAVRLIEILKEKKADSLGIKGYVRNSLTYQEWKKIKEEDLFQKIPINVTFSVILQNKGMLE</sequence>
<comment type="subcellular location">
    <subcellularLocation>
        <location evidence="1">Membrane</location>
        <topology evidence="1">Lipid-anchor</topology>
    </subcellularLocation>
</comment>
<dbReference type="PROSITE" id="PS51257">
    <property type="entry name" value="PROKAR_LIPOPROTEIN"/>
    <property type="match status" value="1"/>
</dbReference>
<dbReference type="Pfam" id="PF05504">
    <property type="entry name" value="Spore_GerAC"/>
    <property type="match status" value="1"/>
</dbReference>
<dbReference type="Pfam" id="PF25198">
    <property type="entry name" value="Spore_GerAC_N"/>
    <property type="match status" value="1"/>
</dbReference>
<comment type="similarity">
    <text evidence="2">Belongs to the GerABKC lipoprotein family.</text>
</comment>
<evidence type="ECO:0000256" key="5">
    <source>
        <dbReference type="ARBA" id="ARBA00023136"/>
    </source>
</evidence>
<evidence type="ECO:0000256" key="4">
    <source>
        <dbReference type="ARBA" id="ARBA00022729"/>
    </source>
</evidence>
<keyword evidence="5" id="KW-0472">Membrane</keyword>
<feature type="domain" description="Spore germination protein N-terminal" evidence="9">
    <location>
        <begin position="22"/>
        <end position="189"/>
    </location>
</feature>
<evidence type="ECO:0000256" key="1">
    <source>
        <dbReference type="ARBA" id="ARBA00004635"/>
    </source>
</evidence>
<dbReference type="NCBIfam" id="TIGR02887">
    <property type="entry name" value="spore_ger_x_C"/>
    <property type="match status" value="1"/>
</dbReference>
<feature type="domain" description="Spore germination GerAC-like C-terminal" evidence="8">
    <location>
        <begin position="198"/>
        <end position="365"/>
    </location>
</feature>
<keyword evidence="11" id="KW-1185">Reference proteome</keyword>
<dbReference type="STRING" id="157733.AB986_07085"/>
<dbReference type="Proteomes" id="UP000035996">
    <property type="component" value="Unassembled WGS sequence"/>
</dbReference>
<keyword evidence="6" id="KW-0564">Palmitate</keyword>
<reference evidence="10" key="1">
    <citation type="submission" date="2015-06" db="EMBL/GenBank/DDBJ databases">
        <authorList>
            <person name="Liu B."/>
            <person name="Wang J."/>
            <person name="Zhu Y."/>
            <person name="Liu G."/>
            <person name="Chen Q."/>
            <person name="Zheng C."/>
            <person name="Che J."/>
            <person name="Ge C."/>
            <person name="Shi H."/>
            <person name="Pan Z."/>
            <person name="Liu X."/>
        </authorList>
    </citation>
    <scope>NUCLEOTIDE SEQUENCE [LARGE SCALE GENOMIC DNA]</scope>
    <source>
        <strain evidence="10">DSM 16346</strain>
    </source>
</reference>
<comment type="caution">
    <text evidence="10">The sequence shown here is derived from an EMBL/GenBank/DDBJ whole genome shotgun (WGS) entry which is preliminary data.</text>
</comment>
<accession>A0A0J6FXA6</accession>
<proteinExistence type="inferred from homology"/>
<dbReference type="InterPro" id="IPR046953">
    <property type="entry name" value="Spore_GerAC-like_C"/>
</dbReference>
<evidence type="ECO:0000256" key="3">
    <source>
        <dbReference type="ARBA" id="ARBA00022544"/>
    </source>
</evidence>
<keyword evidence="4" id="KW-0732">Signal</keyword>
<dbReference type="PANTHER" id="PTHR35789">
    <property type="entry name" value="SPORE GERMINATION PROTEIN B3"/>
    <property type="match status" value="1"/>
</dbReference>
<keyword evidence="3" id="KW-0309">Germination</keyword>
<dbReference type="EMBL" id="LELK01000001">
    <property type="protein sequence ID" value="KMM38997.1"/>
    <property type="molecule type" value="Genomic_DNA"/>
</dbReference>
<dbReference type="RefSeq" id="WP_048310167.1">
    <property type="nucleotide sequence ID" value="NZ_CP119526.1"/>
</dbReference>
<organism evidence="10 11">
    <name type="scientific">Guptibacillus hwajinpoensis</name>
    <dbReference type="NCBI Taxonomy" id="208199"/>
    <lineage>
        <taxon>Bacteria</taxon>
        <taxon>Bacillati</taxon>
        <taxon>Bacillota</taxon>
        <taxon>Bacilli</taxon>
        <taxon>Bacillales</taxon>
        <taxon>Guptibacillaceae</taxon>
        <taxon>Guptibacillus</taxon>
    </lineage>
</organism>
<dbReference type="AlphaFoldDB" id="A0A0J6FXA6"/>